<reference evidence="2 3" key="1">
    <citation type="journal article" date="2016" name="Int. J. Syst. Evol. Microbiol.">
        <title>Acidipila dinghuensis sp. nov., an acidobacterium isolated from forest soil.</title>
        <authorList>
            <person name="Jiang Y.W."/>
            <person name="Wang J."/>
            <person name="Chen M.H."/>
            <person name="Lv Y.Y."/>
            <person name="Qiu L.H."/>
        </authorList>
    </citation>
    <scope>NUCLEOTIDE SEQUENCE [LARGE SCALE GENOMIC DNA]</scope>
    <source>
        <strain evidence="2 3">DHOF10</strain>
    </source>
</reference>
<dbReference type="PANTHER" id="PTHR36173:SF1">
    <property type="entry name" value="RIBONUCLEASE VAPC22"/>
    <property type="match status" value="1"/>
</dbReference>
<organism evidence="2 3">
    <name type="scientific">Silvibacterium dinghuense</name>
    <dbReference type="NCBI Taxonomy" id="1560006"/>
    <lineage>
        <taxon>Bacteria</taxon>
        <taxon>Pseudomonadati</taxon>
        <taxon>Acidobacteriota</taxon>
        <taxon>Terriglobia</taxon>
        <taxon>Terriglobales</taxon>
        <taxon>Acidobacteriaceae</taxon>
        <taxon>Silvibacterium</taxon>
    </lineage>
</organism>
<dbReference type="InterPro" id="IPR029060">
    <property type="entry name" value="PIN-like_dom_sf"/>
</dbReference>
<sequence length="126" mass="14399">MIAYLDTHVVAWLAQGDPVRISPSARTPLETADLLVSPMVLLELEYLREINRVLFSSRELFLKVEYEFGVQVCDLPFAHVAEVALDEKWTRDPFDRTIVAQAKANGLALLVTADEEIRRNYPRAIW</sequence>
<dbReference type="Gene3D" id="3.40.50.1010">
    <property type="entry name" value="5'-nuclease"/>
    <property type="match status" value="1"/>
</dbReference>
<dbReference type="EMBL" id="SDMK01000005">
    <property type="protein sequence ID" value="RXS93388.1"/>
    <property type="molecule type" value="Genomic_DNA"/>
</dbReference>
<comment type="caution">
    <text evidence="2">The sequence shown here is derived from an EMBL/GenBank/DDBJ whole genome shotgun (WGS) entry which is preliminary data.</text>
</comment>
<protein>
    <submittedName>
        <fullName evidence="2">PIN domain-containing protein</fullName>
    </submittedName>
</protein>
<dbReference type="AlphaFoldDB" id="A0A4V1NUT8"/>
<evidence type="ECO:0000259" key="1">
    <source>
        <dbReference type="Pfam" id="PF01850"/>
    </source>
</evidence>
<accession>A0A4V1NUT8</accession>
<name>A0A4V1NUT8_9BACT</name>
<evidence type="ECO:0000313" key="2">
    <source>
        <dbReference type="EMBL" id="RXS93388.1"/>
    </source>
</evidence>
<gene>
    <name evidence="2" type="ORF">ESZ00_18745</name>
</gene>
<dbReference type="PANTHER" id="PTHR36173">
    <property type="entry name" value="RIBONUCLEASE VAPC16-RELATED"/>
    <property type="match status" value="1"/>
</dbReference>
<dbReference type="OrthoDB" id="9798990at2"/>
<dbReference type="Proteomes" id="UP000290253">
    <property type="component" value="Unassembled WGS sequence"/>
</dbReference>
<keyword evidence="3" id="KW-1185">Reference proteome</keyword>
<dbReference type="RefSeq" id="WP_129209931.1">
    <property type="nucleotide sequence ID" value="NZ_BMGU01000002.1"/>
</dbReference>
<dbReference type="Pfam" id="PF01850">
    <property type="entry name" value="PIN"/>
    <property type="match status" value="1"/>
</dbReference>
<proteinExistence type="predicted"/>
<dbReference type="InterPro" id="IPR002716">
    <property type="entry name" value="PIN_dom"/>
</dbReference>
<evidence type="ECO:0000313" key="3">
    <source>
        <dbReference type="Proteomes" id="UP000290253"/>
    </source>
</evidence>
<dbReference type="InterPro" id="IPR041705">
    <property type="entry name" value="PIN_Sll0205"/>
</dbReference>
<feature type="domain" description="PIN" evidence="1">
    <location>
        <begin position="4"/>
        <end position="119"/>
    </location>
</feature>
<dbReference type="CDD" id="cd09872">
    <property type="entry name" value="PIN_Sll0205-like"/>
    <property type="match status" value="1"/>
</dbReference>
<dbReference type="SUPFAM" id="SSF88723">
    <property type="entry name" value="PIN domain-like"/>
    <property type="match status" value="1"/>
</dbReference>
<dbReference type="InterPro" id="IPR052919">
    <property type="entry name" value="TA_system_RNase"/>
</dbReference>